<feature type="region of interest" description="Disordered" evidence="1">
    <location>
        <begin position="132"/>
        <end position="249"/>
    </location>
</feature>
<feature type="region of interest" description="Disordered" evidence="1">
    <location>
        <begin position="41"/>
        <end position="70"/>
    </location>
</feature>
<evidence type="ECO:0000313" key="3">
    <source>
        <dbReference type="Proteomes" id="UP001215280"/>
    </source>
</evidence>
<reference evidence="2" key="1">
    <citation type="submission" date="2023-03" db="EMBL/GenBank/DDBJ databases">
        <title>Massive genome expansion in bonnet fungi (Mycena s.s.) driven by repeated elements and novel gene families across ecological guilds.</title>
        <authorList>
            <consortium name="Lawrence Berkeley National Laboratory"/>
            <person name="Harder C.B."/>
            <person name="Miyauchi S."/>
            <person name="Viragh M."/>
            <person name="Kuo A."/>
            <person name="Thoen E."/>
            <person name="Andreopoulos B."/>
            <person name="Lu D."/>
            <person name="Skrede I."/>
            <person name="Drula E."/>
            <person name="Henrissat B."/>
            <person name="Morin E."/>
            <person name="Kohler A."/>
            <person name="Barry K."/>
            <person name="LaButti K."/>
            <person name="Morin E."/>
            <person name="Salamov A."/>
            <person name="Lipzen A."/>
            <person name="Mereny Z."/>
            <person name="Hegedus B."/>
            <person name="Baldrian P."/>
            <person name="Stursova M."/>
            <person name="Weitz H."/>
            <person name="Taylor A."/>
            <person name="Grigoriev I.V."/>
            <person name="Nagy L.G."/>
            <person name="Martin F."/>
            <person name="Kauserud H."/>
        </authorList>
    </citation>
    <scope>NUCLEOTIDE SEQUENCE</scope>
    <source>
        <strain evidence="2">CBHHK188m</strain>
    </source>
</reference>
<accession>A0AAD7IEK9</accession>
<comment type="caution">
    <text evidence="2">The sequence shown here is derived from an EMBL/GenBank/DDBJ whole genome shotgun (WGS) entry which is preliminary data.</text>
</comment>
<evidence type="ECO:0000256" key="1">
    <source>
        <dbReference type="SAM" id="MobiDB-lite"/>
    </source>
</evidence>
<organism evidence="2 3">
    <name type="scientific">Mycena maculata</name>
    <dbReference type="NCBI Taxonomy" id="230809"/>
    <lineage>
        <taxon>Eukaryota</taxon>
        <taxon>Fungi</taxon>
        <taxon>Dikarya</taxon>
        <taxon>Basidiomycota</taxon>
        <taxon>Agaricomycotina</taxon>
        <taxon>Agaricomycetes</taxon>
        <taxon>Agaricomycetidae</taxon>
        <taxon>Agaricales</taxon>
        <taxon>Marasmiineae</taxon>
        <taxon>Mycenaceae</taxon>
        <taxon>Mycena</taxon>
    </lineage>
</organism>
<feature type="compositionally biased region" description="Low complexity" evidence="1">
    <location>
        <begin position="195"/>
        <end position="206"/>
    </location>
</feature>
<proteinExistence type="predicted"/>
<protein>
    <submittedName>
        <fullName evidence="2">Uncharacterized protein</fullName>
    </submittedName>
</protein>
<feature type="compositionally biased region" description="Basic residues" evidence="1">
    <location>
        <begin position="216"/>
        <end position="225"/>
    </location>
</feature>
<name>A0AAD7IEK9_9AGAR</name>
<gene>
    <name evidence="2" type="ORF">DFH07DRAFT_62702</name>
</gene>
<feature type="compositionally biased region" description="Basic and acidic residues" evidence="1">
    <location>
        <begin position="149"/>
        <end position="158"/>
    </location>
</feature>
<keyword evidence="3" id="KW-1185">Reference proteome</keyword>
<dbReference type="AlphaFoldDB" id="A0AAD7IEK9"/>
<dbReference type="EMBL" id="JARJLG010000125">
    <property type="protein sequence ID" value="KAJ7740958.1"/>
    <property type="molecule type" value="Genomic_DNA"/>
</dbReference>
<sequence length="249" mass="27558">MFNGAYNFTTEAAEYNNVGGSLHRFNSPTIFTVRNAPSGPPDYHAGYPSNAPQYPPNAPSGYAPPQQPRTHIRGDTLFAGARNFSLRGAEINNVTGDSVREFSATTMTVDYAQQGAINGNYYASERYDHARGGTYSDPASSTSGNYHGRNYDHPESGHGNHRGYPTSSGDHRPSHRFGGVSRRNSESPYPTVENRGPPDAARAAPRMQTQKPQESKRRKKNKERRRATVEQGSEDEEEEQPRISRTSTY</sequence>
<dbReference type="Proteomes" id="UP001215280">
    <property type="component" value="Unassembled WGS sequence"/>
</dbReference>
<evidence type="ECO:0000313" key="2">
    <source>
        <dbReference type="EMBL" id="KAJ7740958.1"/>
    </source>
</evidence>